<evidence type="ECO:0000256" key="1">
    <source>
        <dbReference type="SAM" id="MobiDB-lite"/>
    </source>
</evidence>
<reference evidence="2" key="3">
    <citation type="submission" date="2021-05" db="UniProtKB">
        <authorList>
            <consortium name="EnsemblPlants"/>
        </authorList>
    </citation>
    <scope>IDENTIFICATION</scope>
    <source>
        <strain evidence="2">cv. B73</strain>
    </source>
</reference>
<organism evidence="2 3">
    <name type="scientific">Zea mays</name>
    <name type="common">Maize</name>
    <dbReference type="NCBI Taxonomy" id="4577"/>
    <lineage>
        <taxon>Eukaryota</taxon>
        <taxon>Viridiplantae</taxon>
        <taxon>Streptophyta</taxon>
        <taxon>Embryophyta</taxon>
        <taxon>Tracheophyta</taxon>
        <taxon>Spermatophyta</taxon>
        <taxon>Magnoliopsida</taxon>
        <taxon>Liliopsida</taxon>
        <taxon>Poales</taxon>
        <taxon>Poaceae</taxon>
        <taxon>PACMAD clade</taxon>
        <taxon>Panicoideae</taxon>
        <taxon>Andropogonodae</taxon>
        <taxon>Andropogoneae</taxon>
        <taxon>Tripsacinae</taxon>
        <taxon>Zea</taxon>
    </lineage>
</organism>
<dbReference type="Gramene" id="Zm00001eb417070_T001">
    <property type="protein sequence ID" value="Zm00001eb417070_P001"/>
    <property type="gene ID" value="Zm00001eb417070"/>
</dbReference>
<reference evidence="2" key="2">
    <citation type="submission" date="2019-07" db="EMBL/GenBank/DDBJ databases">
        <authorList>
            <person name="Seetharam A."/>
            <person name="Woodhouse M."/>
            <person name="Cannon E."/>
        </authorList>
    </citation>
    <scope>NUCLEOTIDE SEQUENCE [LARGE SCALE GENOMIC DNA]</scope>
    <source>
        <strain evidence="2">cv. B73</strain>
    </source>
</reference>
<feature type="compositionally biased region" description="Basic residues" evidence="1">
    <location>
        <begin position="107"/>
        <end position="121"/>
    </location>
</feature>
<dbReference type="Proteomes" id="UP000007305">
    <property type="component" value="Chromosome 10"/>
</dbReference>
<evidence type="ECO:0000313" key="2">
    <source>
        <dbReference type="EnsemblPlants" id="Zm00001eb417070_P001"/>
    </source>
</evidence>
<feature type="compositionally biased region" description="Pro residues" evidence="1">
    <location>
        <begin position="62"/>
        <end position="75"/>
    </location>
</feature>
<keyword evidence="3" id="KW-1185">Reference proteome</keyword>
<evidence type="ECO:0000313" key="3">
    <source>
        <dbReference type="Proteomes" id="UP000007305"/>
    </source>
</evidence>
<reference evidence="3" key="1">
    <citation type="journal article" date="2009" name="Science">
        <title>The B73 maize genome: complexity, diversity, and dynamics.</title>
        <authorList>
            <person name="Schnable P.S."/>
            <person name="Ware D."/>
            <person name="Fulton R.S."/>
            <person name="Stein J.C."/>
            <person name="Wei F."/>
            <person name="Pasternak S."/>
            <person name="Liang C."/>
            <person name="Zhang J."/>
            <person name="Fulton L."/>
            <person name="Graves T.A."/>
            <person name="Minx P."/>
            <person name="Reily A.D."/>
            <person name="Courtney L."/>
            <person name="Kruchowski S.S."/>
            <person name="Tomlinson C."/>
            <person name="Strong C."/>
            <person name="Delehaunty K."/>
            <person name="Fronick C."/>
            <person name="Courtney B."/>
            <person name="Rock S.M."/>
            <person name="Belter E."/>
            <person name="Du F."/>
            <person name="Kim K."/>
            <person name="Abbott R.M."/>
            <person name="Cotton M."/>
            <person name="Levy A."/>
            <person name="Marchetto P."/>
            <person name="Ochoa K."/>
            <person name="Jackson S.M."/>
            <person name="Gillam B."/>
            <person name="Chen W."/>
            <person name="Yan L."/>
            <person name="Higginbotham J."/>
            <person name="Cardenas M."/>
            <person name="Waligorski J."/>
            <person name="Applebaum E."/>
            <person name="Phelps L."/>
            <person name="Falcone J."/>
            <person name="Kanchi K."/>
            <person name="Thane T."/>
            <person name="Scimone A."/>
            <person name="Thane N."/>
            <person name="Henke J."/>
            <person name="Wang T."/>
            <person name="Ruppert J."/>
            <person name="Shah N."/>
            <person name="Rotter K."/>
            <person name="Hodges J."/>
            <person name="Ingenthron E."/>
            <person name="Cordes M."/>
            <person name="Kohlberg S."/>
            <person name="Sgro J."/>
            <person name="Delgado B."/>
            <person name="Mead K."/>
            <person name="Chinwalla A."/>
            <person name="Leonard S."/>
            <person name="Crouse K."/>
            <person name="Collura K."/>
            <person name="Kudrna D."/>
            <person name="Currie J."/>
            <person name="He R."/>
            <person name="Angelova A."/>
            <person name="Rajasekar S."/>
            <person name="Mueller T."/>
            <person name="Lomeli R."/>
            <person name="Scara G."/>
            <person name="Ko A."/>
            <person name="Delaney K."/>
            <person name="Wissotski M."/>
            <person name="Lopez G."/>
            <person name="Campos D."/>
            <person name="Braidotti M."/>
            <person name="Ashley E."/>
            <person name="Golser W."/>
            <person name="Kim H."/>
            <person name="Lee S."/>
            <person name="Lin J."/>
            <person name="Dujmic Z."/>
            <person name="Kim W."/>
            <person name="Talag J."/>
            <person name="Zuccolo A."/>
            <person name="Fan C."/>
            <person name="Sebastian A."/>
            <person name="Kramer M."/>
            <person name="Spiegel L."/>
            <person name="Nascimento L."/>
            <person name="Zutavern T."/>
            <person name="Miller B."/>
            <person name="Ambroise C."/>
            <person name="Muller S."/>
            <person name="Spooner W."/>
            <person name="Narechania A."/>
            <person name="Ren L."/>
            <person name="Wei S."/>
            <person name="Kumari S."/>
            <person name="Faga B."/>
            <person name="Levy M.J."/>
            <person name="McMahan L."/>
            <person name="Van Buren P."/>
            <person name="Vaughn M.W."/>
            <person name="Ying K."/>
            <person name="Yeh C.-T."/>
            <person name="Emrich S.J."/>
            <person name="Jia Y."/>
            <person name="Kalyanaraman A."/>
            <person name="Hsia A.-P."/>
            <person name="Barbazuk W.B."/>
            <person name="Baucom R.S."/>
            <person name="Brutnell T.P."/>
            <person name="Carpita N.C."/>
            <person name="Chaparro C."/>
            <person name="Chia J.-M."/>
            <person name="Deragon J.-M."/>
            <person name="Estill J.C."/>
            <person name="Fu Y."/>
            <person name="Jeddeloh J.A."/>
            <person name="Han Y."/>
            <person name="Lee H."/>
            <person name="Li P."/>
            <person name="Lisch D.R."/>
            <person name="Liu S."/>
            <person name="Liu Z."/>
            <person name="Nagel D.H."/>
            <person name="McCann M.C."/>
            <person name="SanMiguel P."/>
            <person name="Myers A.M."/>
            <person name="Nettleton D."/>
            <person name="Nguyen J."/>
            <person name="Penning B.W."/>
            <person name="Ponnala L."/>
            <person name="Schneider K.L."/>
            <person name="Schwartz D.C."/>
            <person name="Sharma A."/>
            <person name="Soderlund C."/>
            <person name="Springer N.M."/>
            <person name="Sun Q."/>
            <person name="Wang H."/>
            <person name="Waterman M."/>
            <person name="Westerman R."/>
            <person name="Wolfgruber T.K."/>
            <person name="Yang L."/>
            <person name="Yu Y."/>
            <person name="Zhang L."/>
            <person name="Zhou S."/>
            <person name="Zhu Q."/>
            <person name="Bennetzen J.L."/>
            <person name="Dawe R.K."/>
            <person name="Jiang J."/>
            <person name="Jiang N."/>
            <person name="Presting G.G."/>
            <person name="Wessler S.R."/>
            <person name="Aluru S."/>
            <person name="Martienssen R.A."/>
            <person name="Clifton S.W."/>
            <person name="McCombie W.R."/>
            <person name="Wing R.A."/>
            <person name="Wilson R.K."/>
        </authorList>
    </citation>
    <scope>NUCLEOTIDE SEQUENCE [LARGE SCALE GENOMIC DNA]</scope>
    <source>
        <strain evidence="3">cv. B73</strain>
    </source>
</reference>
<accession>A0A804RKF3</accession>
<dbReference type="FunCoup" id="A0A804RKF3">
    <property type="interactions" value="473"/>
</dbReference>
<sequence>MARRVRPSHLMLAVAATYLLLISLKFCRVLDLAAADLAATPPPLPLSPPSPRRPPTTTCPRSGPPRPPTPPPLPQPLRSRSAPSGTATIACPSPARPRVPQPLCARPHGRRRLGARPHRLGGRCHLRGGPLGAARRRHLPRLRRRQVPLRGLPARAGPGRLPPLRPMSRNSMQQSLSNIPTAGSSASMVAWRTTTRPTISHLGRCCACGIS</sequence>
<name>A0A804RKF3_MAIZE</name>
<feature type="region of interest" description="Disordered" evidence="1">
    <location>
        <begin position="40"/>
        <end position="121"/>
    </location>
</feature>
<protein>
    <submittedName>
        <fullName evidence="2">Uncharacterized protein</fullName>
    </submittedName>
</protein>
<dbReference type="InParanoid" id="A0A804RKF3"/>
<dbReference type="AlphaFoldDB" id="A0A804RKF3"/>
<feature type="compositionally biased region" description="Pro residues" evidence="1">
    <location>
        <begin position="40"/>
        <end position="54"/>
    </location>
</feature>
<proteinExistence type="predicted"/>
<dbReference type="EnsemblPlants" id="Zm00001eb417070_T001">
    <property type="protein sequence ID" value="Zm00001eb417070_P001"/>
    <property type="gene ID" value="Zm00001eb417070"/>
</dbReference>